<protein>
    <submittedName>
        <fullName evidence="1">Uncharacterized protein</fullName>
    </submittedName>
</protein>
<dbReference type="AlphaFoldDB" id="A0A7S1CU01"/>
<name>A0A7S1CU01_9CHLO</name>
<accession>A0A7S1CU01</accession>
<dbReference type="EMBL" id="HBFV01000994">
    <property type="protein sequence ID" value="CAD8928327.1"/>
    <property type="molecule type" value="Transcribed_RNA"/>
</dbReference>
<organism evidence="1">
    <name type="scientific">Picochlorum oklahomense</name>
    <dbReference type="NCBI Taxonomy" id="249345"/>
    <lineage>
        <taxon>Eukaryota</taxon>
        <taxon>Viridiplantae</taxon>
        <taxon>Chlorophyta</taxon>
        <taxon>core chlorophytes</taxon>
        <taxon>Trebouxiophyceae</taxon>
        <taxon>Trebouxiophyceae incertae sedis</taxon>
        <taxon>Picochlorum</taxon>
    </lineage>
</organism>
<sequence>MPQVPEIMTAMQRFLSIACSTLAAKLCAQNHQRTITDSVGQVVRTFRLDQALPAFQSKQWVIVALIIVKAQSLSSHPEYQEFTDSRAAISRIGTVLSDANFTVEEFYAVLELFLLGDDT</sequence>
<evidence type="ECO:0000313" key="1">
    <source>
        <dbReference type="EMBL" id="CAD8928327.1"/>
    </source>
</evidence>
<proteinExistence type="predicted"/>
<gene>
    <name evidence="1" type="ORF">POKL1161_LOCUS680</name>
</gene>
<reference evidence="1" key="1">
    <citation type="submission" date="2021-01" db="EMBL/GenBank/DDBJ databases">
        <authorList>
            <person name="Corre E."/>
            <person name="Pelletier E."/>
            <person name="Niang G."/>
            <person name="Scheremetjew M."/>
            <person name="Finn R."/>
            <person name="Kale V."/>
            <person name="Holt S."/>
            <person name="Cochrane G."/>
            <person name="Meng A."/>
            <person name="Brown T."/>
            <person name="Cohen L."/>
        </authorList>
    </citation>
    <scope>NUCLEOTIDE SEQUENCE</scope>
    <source>
        <strain evidence="1">CCMP2329</strain>
    </source>
</reference>